<evidence type="ECO:0000256" key="2">
    <source>
        <dbReference type="ARBA" id="ARBA00024446"/>
    </source>
</evidence>
<protein>
    <submittedName>
        <fullName evidence="5">BMC domain protein</fullName>
    </submittedName>
</protein>
<comment type="similarity">
    <text evidence="3">Belongs to the bacterial microcompartments protein family.</text>
</comment>
<sequence length="180" mass="19403">MNKSLGLMEFNSIARGIEVADIMFKASNVEVVTLRHICPGKFMIILCGDVEEVKEAIETSKEIVNKNIVASFVIANAHEELINGLKKRPLIDSFDAVGVMETANVTSSLISLDLALKSASIKLVKLVIGNGIGGKSYFVVTGSVSSVEEAIKIAESIIEPKKIIHKTIIPSPSKILLENL</sequence>
<dbReference type="GO" id="GO:0031469">
    <property type="term" value="C:bacterial microcompartment"/>
    <property type="evidence" value="ECO:0007669"/>
    <property type="project" value="UniProtKB-SubCell"/>
</dbReference>
<dbReference type="PANTHER" id="PTHR33941">
    <property type="entry name" value="PROPANEDIOL UTILIZATION PROTEIN PDUA"/>
    <property type="match status" value="1"/>
</dbReference>
<dbReference type="CDD" id="cd07053">
    <property type="entry name" value="BMC_PduT_repeat1"/>
    <property type="match status" value="1"/>
</dbReference>
<comment type="subcellular location">
    <subcellularLocation>
        <location evidence="1">Bacterial microcompartment</location>
    </subcellularLocation>
</comment>
<feature type="domain" description="BMC" evidence="4">
    <location>
        <begin position="4"/>
        <end position="86"/>
    </location>
</feature>
<dbReference type="AlphaFoldDB" id="A0A0C1U5C4"/>
<dbReference type="SMART" id="SM00877">
    <property type="entry name" value="BMC"/>
    <property type="match status" value="2"/>
</dbReference>
<evidence type="ECO:0000313" key="6">
    <source>
        <dbReference type="Proteomes" id="UP000031366"/>
    </source>
</evidence>
<accession>A0A0C1U5C4</accession>
<evidence type="ECO:0000259" key="4">
    <source>
        <dbReference type="PROSITE" id="PS51930"/>
    </source>
</evidence>
<proteinExistence type="inferred from homology"/>
<dbReference type="InterPro" id="IPR044872">
    <property type="entry name" value="CcmK/CsoS1_BMC"/>
</dbReference>
<dbReference type="InterPro" id="IPR050575">
    <property type="entry name" value="BMC_shell"/>
</dbReference>
<dbReference type="PIRSF" id="PIRSF034834">
    <property type="entry name" value="PduT"/>
    <property type="match status" value="1"/>
</dbReference>
<gene>
    <name evidence="5" type="ORF">U732_1338</name>
</gene>
<dbReference type="InterPro" id="IPR011238">
    <property type="entry name" value="Micro_shell_prot_PduT"/>
</dbReference>
<dbReference type="InterPro" id="IPR037233">
    <property type="entry name" value="CcmK-like_sf"/>
</dbReference>
<dbReference type="CDD" id="cd07054">
    <property type="entry name" value="BMC_PduT_repeat2"/>
    <property type="match status" value="1"/>
</dbReference>
<evidence type="ECO:0000256" key="1">
    <source>
        <dbReference type="ARBA" id="ARBA00024322"/>
    </source>
</evidence>
<evidence type="ECO:0000313" key="5">
    <source>
        <dbReference type="EMBL" id="KIE46933.1"/>
    </source>
</evidence>
<comment type="caution">
    <text evidence="5">The sequence shown here is derived from an EMBL/GenBank/DDBJ whole genome shotgun (WGS) entry which is preliminary data.</text>
</comment>
<dbReference type="Proteomes" id="UP000031366">
    <property type="component" value="Unassembled WGS sequence"/>
</dbReference>
<dbReference type="PROSITE" id="PS51930">
    <property type="entry name" value="BMC_2"/>
    <property type="match status" value="1"/>
</dbReference>
<keyword evidence="6" id="KW-1185">Reference proteome</keyword>
<dbReference type="Pfam" id="PF00936">
    <property type="entry name" value="BMC"/>
    <property type="match status" value="2"/>
</dbReference>
<name>A0A0C1U5C4_9CLOT</name>
<dbReference type="STRING" id="29341.RSJ17_13540"/>
<organism evidence="5 6">
    <name type="scientific">Clostridium argentinense CDC 2741</name>
    <dbReference type="NCBI Taxonomy" id="1418104"/>
    <lineage>
        <taxon>Bacteria</taxon>
        <taxon>Bacillati</taxon>
        <taxon>Bacillota</taxon>
        <taxon>Clostridia</taxon>
        <taxon>Eubacteriales</taxon>
        <taxon>Clostridiaceae</taxon>
        <taxon>Clostridium</taxon>
    </lineage>
</organism>
<dbReference type="InterPro" id="IPR000249">
    <property type="entry name" value="BMC_dom"/>
</dbReference>
<dbReference type="EMBL" id="AYSO01000015">
    <property type="protein sequence ID" value="KIE46933.1"/>
    <property type="molecule type" value="Genomic_DNA"/>
</dbReference>
<dbReference type="RefSeq" id="WP_039632259.1">
    <property type="nucleotide sequence ID" value="NZ_AYSO01000015.1"/>
</dbReference>
<dbReference type="SUPFAM" id="SSF143414">
    <property type="entry name" value="CcmK-like"/>
    <property type="match status" value="2"/>
</dbReference>
<dbReference type="PANTHER" id="PTHR33941:SF11">
    <property type="entry name" value="BACTERIAL MICROCOMPARTMENT SHELL PROTEIN PDUJ"/>
    <property type="match status" value="1"/>
</dbReference>
<dbReference type="OrthoDB" id="9791973at2"/>
<evidence type="ECO:0000256" key="3">
    <source>
        <dbReference type="PROSITE-ProRule" id="PRU01278"/>
    </source>
</evidence>
<keyword evidence="2" id="KW-1283">Bacterial microcompartment</keyword>
<dbReference type="Gene3D" id="3.30.70.1710">
    <property type="match status" value="2"/>
</dbReference>
<reference evidence="5 6" key="1">
    <citation type="journal article" date="2015" name="Infect. Genet. Evol.">
        <title>Genomic sequences of six botulinum neurotoxin-producing strains representing three clostridial species illustrate the mobility and diversity of botulinum neurotoxin genes.</title>
        <authorList>
            <person name="Smith T.J."/>
            <person name="Hill K.K."/>
            <person name="Xie G."/>
            <person name="Foley B.T."/>
            <person name="Williamson C.H."/>
            <person name="Foster J.T."/>
            <person name="Johnson S.L."/>
            <person name="Chertkov O."/>
            <person name="Teshima H."/>
            <person name="Gibbons H.S."/>
            <person name="Johnsky L.A."/>
            <person name="Karavis M.A."/>
            <person name="Smith L.A."/>
        </authorList>
    </citation>
    <scope>NUCLEOTIDE SEQUENCE [LARGE SCALE GENOMIC DNA]</scope>
    <source>
        <strain evidence="5 6">CDC 2741</strain>
    </source>
</reference>